<dbReference type="STRING" id="1798525.A3G90_02650"/>
<dbReference type="InterPro" id="IPR003660">
    <property type="entry name" value="HAMP_dom"/>
</dbReference>
<evidence type="ECO:0000256" key="2">
    <source>
        <dbReference type="SAM" id="Phobius"/>
    </source>
</evidence>
<keyword evidence="2" id="KW-0812">Transmembrane</keyword>
<dbReference type="Pfam" id="PF00672">
    <property type="entry name" value="HAMP"/>
    <property type="match status" value="1"/>
</dbReference>
<accession>A0A1F6FGF1</accession>
<dbReference type="GO" id="GO:0007165">
    <property type="term" value="P:signal transduction"/>
    <property type="evidence" value="ECO:0007669"/>
    <property type="project" value="InterPro"/>
</dbReference>
<dbReference type="GO" id="GO:0016020">
    <property type="term" value="C:membrane"/>
    <property type="evidence" value="ECO:0007669"/>
    <property type="project" value="InterPro"/>
</dbReference>
<feature type="transmembrane region" description="Helical" evidence="2">
    <location>
        <begin position="12"/>
        <end position="33"/>
    </location>
</feature>
<evidence type="ECO:0000256" key="1">
    <source>
        <dbReference type="SAM" id="Coils"/>
    </source>
</evidence>
<evidence type="ECO:0000313" key="4">
    <source>
        <dbReference type="EMBL" id="OGG84944.1"/>
    </source>
</evidence>
<dbReference type="EMBL" id="MFMM01000001">
    <property type="protein sequence ID" value="OGG84944.1"/>
    <property type="molecule type" value="Genomic_DNA"/>
</dbReference>
<feature type="domain" description="HAMP" evidence="3">
    <location>
        <begin position="202"/>
        <end position="257"/>
    </location>
</feature>
<reference evidence="4 5" key="1">
    <citation type="journal article" date="2016" name="Nat. Commun.">
        <title>Thousands of microbial genomes shed light on interconnected biogeochemical processes in an aquifer system.</title>
        <authorList>
            <person name="Anantharaman K."/>
            <person name="Brown C.T."/>
            <person name="Hug L.A."/>
            <person name="Sharon I."/>
            <person name="Castelle C.J."/>
            <person name="Probst A.J."/>
            <person name="Thomas B.C."/>
            <person name="Singh A."/>
            <person name="Wilkins M.J."/>
            <person name="Karaoz U."/>
            <person name="Brodie E.L."/>
            <person name="Williams K.H."/>
            <person name="Hubbard S.S."/>
            <person name="Banfield J.F."/>
        </authorList>
    </citation>
    <scope>NUCLEOTIDE SEQUENCE [LARGE SCALE GENOMIC DNA]</scope>
</reference>
<feature type="transmembrane region" description="Helical" evidence="2">
    <location>
        <begin position="179"/>
        <end position="198"/>
    </location>
</feature>
<dbReference type="AlphaFoldDB" id="A0A1F6FGF1"/>
<sequence>MYGIKGQLLKAFLVVIAALSLTTTFVLMINLQVTQEYKTATDVMVAKYQLLESGAALNEAFNTIMLSIDTDVHETDQQLLDVKNDIASQKLFLEENLTDIQSKANFIGFAASLDEFINLVDEGVARFRGGNIDSYYDDYNAATKQFEFVQDNGTILLFGELEHIASRREELSNLYKTTLISGTILLIFFIFGCMLYVLKFSKKFVRPLHNLTVATKKLAAGEIDVRIQKELLALPNETGILANSFDQMAISLQDKVYRLNKSNKEIAESAKKFEEKNEELQKLNQFMVDREIKMIELKEEIKALKGG</sequence>
<gene>
    <name evidence="4" type="ORF">A3G90_02650</name>
</gene>
<dbReference type="Gene3D" id="6.10.340.10">
    <property type="match status" value="1"/>
</dbReference>
<evidence type="ECO:0000313" key="5">
    <source>
        <dbReference type="Proteomes" id="UP000177325"/>
    </source>
</evidence>
<name>A0A1F6FGF1_9BACT</name>
<keyword evidence="2" id="KW-1133">Transmembrane helix</keyword>
<proteinExistence type="predicted"/>
<evidence type="ECO:0000259" key="3">
    <source>
        <dbReference type="PROSITE" id="PS50885"/>
    </source>
</evidence>
<dbReference type="CDD" id="cd06225">
    <property type="entry name" value="HAMP"/>
    <property type="match status" value="1"/>
</dbReference>
<dbReference type="SUPFAM" id="SSF158472">
    <property type="entry name" value="HAMP domain-like"/>
    <property type="match status" value="1"/>
</dbReference>
<dbReference type="SMART" id="SM00304">
    <property type="entry name" value="HAMP"/>
    <property type="match status" value="1"/>
</dbReference>
<organism evidence="4 5">
    <name type="scientific">Candidatus Kaiserbacteria bacterium RIFCSPLOWO2_12_FULL_45_26</name>
    <dbReference type="NCBI Taxonomy" id="1798525"/>
    <lineage>
        <taxon>Bacteria</taxon>
        <taxon>Candidatus Kaiseribacteriota</taxon>
    </lineage>
</organism>
<feature type="coiled-coil region" evidence="1">
    <location>
        <begin position="259"/>
        <end position="290"/>
    </location>
</feature>
<dbReference type="Proteomes" id="UP000177325">
    <property type="component" value="Unassembled WGS sequence"/>
</dbReference>
<dbReference type="PROSITE" id="PS50885">
    <property type="entry name" value="HAMP"/>
    <property type="match status" value="1"/>
</dbReference>
<protein>
    <recommendedName>
        <fullName evidence="3">HAMP domain-containing protein</fullName>
    </recommendedName>
</protein>
<keyword evidence="2" id="KW-0472">Membrane</keyword>
<keyword evidence="1" id="KW-0175">Coiled coil</keyword>
<comment type="caution">
    <text evidence="4">The sequence shown here is derived from an EMBL/GenBank/DDBJ whole genome shotgun (WGS) entry which is preliminary data.</text>
</comment>